<dbReference type="Proteomes" id="UP000188318">
    <property type="component" value="Unassembled WGS sequence"/>
</dbReference>
<feature type="compositionally biased region" description="Basic and acidic residues" evidence="1">
    <location>
        <begin position="1"/>
        <end position="11"/>
    </location>
</feature>
<feature type="region of interest" description="Disordered" evidence="1">
    <location>
        <begin position="95"/>
        <end position="116"/>
    </location>
</feature>
<dbReference type="VEuPathDB" id="FungiDB:ASPCADRAFT_210763"/>
<proteinExistence type="predicted"/>
<evidence type="ECO:0000313" key="2">
    <source>
        <dbReference type="EMBL" id="OOF91794.1"/>
    </source>
</evidence>
<dbReference type="EMBL" id="KV907509">
    <property type="protein sequence ID" value="OOF91794.1"/>
    <property type="molecule type" value="Genomic_DNA"/>
</dbReference>
<dbReference type="OrthoDB" id="4732505at2759"/>
<reference evidence="3" key="1">
    <citation type="journal article" date="2017" name="Genome Biol.">
        <title>Comparative genomics reveals high biological diversity and specific adaptations in the industrially and medically important fungal genus Aspergillus.</title>
        <authorList>
            <person name="de Vries R.P."/>
            <person name="Riley R."/>
            <person name="Wiebenga A."/>
            <person name="Aguilar-Osorio G."/>
            <person name="Amillis S."/>
            <person name="Uchima C.A."/>
            <person name="Anderluh G."/>
            <person name="Asadollahi M."/>
            <person name="Askin M."/>
            <person name="Barry K."/>
            <person name="Battaglia E."/>
            <person name="Bayram O."/>
            <person name="Benocci T."/>
            <person name="Braus-Stromeyer S.A."/>
            <person name="Caldana C."/>
            <person name="Canovas D."/>
            <person name="Cerqueira G.C."/>
            <person name="Chen F."/>
            <person name="Chen W."/>
            <person name="Choi C."/>
            <person name="Clum A."/>
            <person name="Dos Santos R.A."/>
            <person name="Damasio A.R."/>
            <person name="Diallinas G."/>
            <person name="Emri T."/>
            <person name="Fekete E."/>
            <person name="Flipphi M."/>
            <person name="Freyberg S."/>
            <person name="Gallo A."/>
            <person name="Gournas C."/>
            <person name="Habgood R."/>
            <person name="Hainaut M."/>
            <person name="Harispe M.L."/>
            <person name="Henrissat B."/>
            <person name="Hilden K.S."/>
            <person name="Hope R."/>
            <person name="Hossain A."/>
            <person name="Karabika E."/>
            <person name="Karaffa L."/>
            <person name="Karanyi Z."/>
            <person name="Krasevec N."/>
            <person name="Kuo A."/>
            <person name="Kusch H."/>
            <person name="LaButti K."/>
            <person name="Lagendijk E.L."/>
            <person name="Lapidus A."/>
            <person name="Levasseur A."/>
            <person name="Lindquist E."/>
            <person name="Lipzen A."/>
            <person name="Logrieco A.F."/>
            <person name="MacCabe A."/>
            <person name="Maekelae M.R."/>
            <person name="Malavazi I."/>
            <person name="Melin P."/>
            <person name="Meyer V."/>
            <person name="Mielnichuk N."/>
            <person name="Miskei M."/>
            <person name="Molnar A.P."/>
            <person name="Mule G."/>
            <person name="Ngan C.Y."/>
            <person name="Orejas M."/>
            <person name="Orosz E."/>
            <person name="Ouedraogo J.P."/>
            <person name="Overkamp K.M."/>
            <person name="Park H.-S."/>
            <person name="Perrone G."/>
            <person name="Piumi F."/>
            <person name="Punt P.J."/>
            <person name="Ram A.F."/>
            <person name="Ramon A."/>
            <person name="Rauscher S."/>
            <person name="Record E."/>
            <person name="Riano-Pachon D.M."/>
            <person name="Robert V."/>
            <person name="Roehrig J."/>
            <person name="Ruller R."/>
            <person name="Salamov A."/>
            <person name="Salih N.S."/>
            <person name="Samson R.A."/>
            <person name="Sandor E."/>
            <person name="Sanguinetti M."/>
            <person name="Schuetze T."/>
            <person name="Sepcic K."/>
            <person name="Shelest E."/>
            <person name="Sherlock G."/>
            <person name="Sophianopoulou V."/>
            <person name="Squina F.M."/>
            <person name="Sun H."/>
            <person name="Susca A."/>
            <person name="Todd R.B."/>
            <person name="Tsang A."/>
            <person name="Unkles S.E."/>
            <person name="van de Wiele N."/>
            <person name="van Rossen-Uffink D."/>
            <person name="Oliveira J.V."/>
            <person name="Vesth T.C."/>
            <person name="Visser J."/>
            <person name="Yu J.-H."/>
            <person name="Zhou M."/>
            <person name="Andersen M.R."/>
            <person name="Archer D.B."/>
            <person name="Baker S.E."/>
            <person name="Benoit I."/>
            <person name="Brakhage A.A."/>
            <person name="Braus G.H."/>
            <person name="Fischer R."/>
            <person name="Frisvad J.C."/>
            <person name="Goldman G.H."/>
            <person name="Houbraken J."/>
            <person name="Oakley B."/>
            <person name="Pocsi I."/>
            <person name="Scazzocchio C."/>
            <person name="Seiboth B."/>
            <person name="vanKuyk P.A."/>
            <person name="Wortman J."/>
            <person name="Dyer P.S."/>
            <person name="Grigoriev I.V."/>
        </authorList>
    </citation>
    <scope>NUCLEOTIDE SEQUENCE [LARGE SCALE GENOMIC DNA]</scope>
    <source>
        <strain evidence="3">ITEM 5010</strain>
    </source>
</reference>
<accession>A0A1R3RBD3</accession>
<name>A0A1R3RBD3_ASPC5</name>
<sequence>MSSDGRDEKPARARPTPQQMDEFAKSLIGKPAPPMPTVLPDLISIDGHQFPINRDDVPQAITDKLEEIMDNDGTYDQIPPEVLEYELQGDQYVRDEEEEGIGGCSEEVAASSSGKV</sequence>
<evidence type="ECO:0000313" key="3">
    <source>
        <dbReference type="Proteomes" id="UP000188318"/>
    </source>
</evidence>
<organism evidence="2 3">
    <name type="scientific">Aspergillus carbonarius (strain ITEM 5010)</name>
    <dbReference type="NCBI Taxonomy" id="602072"/>
    <lineage>
        <taxon>Eukaryota</taxon>
        <taxon>Fungi</taxon>
        <taxon>Dikarya</taxon>
        <taxon>Ascomycota</taxon>
        <taxon>Pezizomycotina</taxon>
        <taxon>Eurotiomycetes</taxon>
        <taxon>Eurotiomycetidae</taxon>
        <taxon>Eurotiales</taxon>
        <taxon>Aspergillaceae</taxon>
        <taxon>Aspergillus</taxon>
        <taxon>Aspergillus subgen. Circumdati</taxon>
    </lineage>
</organism>
<gene>
    <name evidence="2" type="ORF">ASPCADRAFT_210763</name>
</gene>
<protein>
    <submittedName>
        <fullName evidence="2">Uncharacterized protein</fullName>
    </submittedName>
</protein>
<feature type="region of interest" description="Disordered" evidence="1">
    <location>
        <begin position="1"/>
        <end position="20"/>
    </location>
</feature>
<keyword evidence="3" id="KW-1185">Reference proteome</keyword>
<evidence type="ECO:0000256" key="1">
    <source>
        <dbReference type="SAM" id="MobiDB-lite"/>
    </source>
</evidence>
<dbReference type="AlphaFoldDB" id="A0A1R3RBD3"/>